<sequence>MLKRKNNKKSISLIRTVISCTIFVISIATLLSVHLHIFLYSKVHVFSDPTAYNLPSLNAANQNGDIDKLWKAPQNKDFVPCADPSPEYSLPTESRGYLLVHTNGGLNQMRAGICDMVAVARVINATLVVPEPDKRSFWQDASNCLDVFYLNHFISALANDVKIIKKLPKESS</sequence>
<evidence type="ECO:0000313" key="15">
    <source>
        <dbReference type="EMBL" id="KAI3951922.1"/>
    </source>
</evidence>
<keyword evidence="5" id="KW-0808">Transferase</keyword>
<evidence type="ECO:0000256" key="3">
    <source>
        <dbReference type="ARBA" id="ARBA00007737"/>
    </source>
</evidence>
<name>A0AAD4TDT9_9MAGN</name>
<keyword evidence="9 14" id="KW-0472">Membrane</keyword>
<dbReference type="AlphaFoldDB" id="A0AAD4TDT9"/>
<comment type="subcellular location">
    <subcellularLocation>
        <location evidence="1">Membrane</location>
        <topology evidence="1">Single-pass type II membrane protein</topology>
    </subcellularLocation>
</comment>
<dbReference type="GO" id="GO:0016757">
    <property type="term" value="F:glycosyltransferase activity"/>
    <property type="evidence" value="ECO:0007669"/>
    <property type="project" value="UniProtKB-KW"/>
</dbReference>
<evidence type="ECO:0000256" key="10">
    <source>
        <dbReference type="ARBA" id="ARBA00023180"/>
    </source>
</evidence>
<evidence type="ECO:0000256" key="9">
    <source>
        <dbReference type="ARBA" id="ARBA00023136"/>
    </source>
</evidence>
<evidence type="ECO:0000256" key="5">
    <source>
        <dbReference type="ARBA" id="ARBA00022679"/>
    </source>
</evidence>
<evidence type="ECO:0000256" key="1">
    <source>
        <dbReference type="ARBA" id="ARBA00004606"/>
    </source>
</evidence>
<keyword evidence="16" id="KW-1185">Reference proteome</keyword>
<comment type="pathway">
    <text evidence="2">Glycan metabolism.</text>
</comment>
<organism evidence="15 16">
    <name type="scientific">Papaver atlanticum</name>
    <dbReference type="NCBI Taxonomy" id="357466"/>
    <lineage>
        <taxon>Eukaryota</taxon>
        <taxon>Viridiplantae</taxon>
        <taxon>Streptophyta</taxon>
        <taxon>Embryophyta</taxon>
        <taxon>Tracheophyta</taxon>
        <taxon>Spermatophyta</taxon>
        <taxon>Magnoliopsida</taxon>
        <taxon>Ranunculales</taxon>
        <taxon>Papaveraceae</taxon>
        <taxon>Papaveroideae</taxon>
        <taxon>Papaver</taxon>
    </lineage>
</organism>
<dbReference type="InterPro" id="IPR019378">
    <property type="entry name" value="GDP-Fuc_O-FucTrfase"/>
</dbReference>
<keyword evidence="10" id="KW-0325">Glycoprotein</keyword>
<gene>
    <name evidence="15" type="ORF">MKW98_012127</name>
</gene>
<dbReference type="Proteomes" id="UP001202328">
    <property type="component" value="Unassembled WGS sequence"/>
</dbReference>
<evidence type="ECO:0000256" key="13">
    <source>
        <dbReference type="ARBA" id="ARBA00030350"/>
    </source>
</evidence>
<dbReference type="PANTHER" id="PTHR31741">
    <property type="entry name" value="OS02G0726500 PROTEIN-RELATED"/>
    <property type="match status" value="1"/>
</dbReference>
<evidence type="ECO:0000256" key="6">
    <source>
        <dbReference type="ARBA" id="ARBA00022692"/>
    </source>
</evidence>
<dbReference type="GO" id="GO:0005737">
    <property type="term" value="C:cytoplasm"/>
    <property type="evidence" value="ECO:0007669"/>
    <property type="project" value="TreeGrafter"/>
</dbReference>
<accession>A0AAD4TDT9</accession>
<feature type="transmembrane region" description="Helical" evidence="14">
    <location>
        <begin position="12"/>
        <end position="39"/>
    </location>
</feature>
<evidence type="ECO:0000256" key="14">
    <source>
        <dbReference type="SAM" id="Phobius"/>
    </source>
</evidence>
<evidence type="ECO:0000313" key="16">
    <source>
        <dbReference type="Proteomes" id="UP001202328"/>
    </source>
</evidence>
<evidence type="ECO:0000256" key="2">
    <source>
        <dbReference type="ARBA" id="ARBA00004881"/>
    </source>
</evidence>
<evidence type="ECO:0000256" key="7">
    <source>
        <dbReference type="ARBA" id="ARBA00022968"/>
    </source>
</evidence>
<keyword evidence="7" id="KW-0735">Signal-anchor</keyword>
<dbReference type="PANTHER" id="PTHR31741:SF1">
    <property type="entry name" value="O-FUCOSYLTRANSFERASE 7"/>
    <property type="match status" value="1"/>
</dbReference>
<evidence type="ECO:0000256" key="4">
    <source>
        <dbReference type="ARBA" id="ARBA00022676"/>
    </source>
</evidence>
<evidence type="ECO:0000256" key="8">
    <source>
        <dbReference type="ARBA" id="ARBA00022989"/>
    </source>
</evidence>
<dbReference type="GO" id="GO:0016020">
    <property type="term" value="C:membrane"/>
    <property type="evidence" value="ECO:0007669"/>
    <property type="project" value="UniProtKB-SubCell"/>
</dbReference>
<keyword evidence="8 14" id="KW-1133">Transmembrane helix</keyword>
<evidence type="ECO:0000256" key="12">
    <source>
        <dbReference type="ARBA" id="ARBA00023277"/>
    </source>
</evidence>
<proteinExistence type="inferred from homology"/>
<comment type="caution">
    <text evidence="15">The sequence shown here is derived from an EMBL/GenBank/DDBJ whole genome shotgun (WGS) entry which is preliminary data.</text>
</comment>
<reference evidence="15" key="1">
    <citation type="submission" date="2022-04" db="EMBL/GenBank/DDBJ databases">
        <title>A functionally conserved STORR gene fusion in Papaver species that diverged 16.8 million years ago.</title>
        <authorList>
            <person name="Catania T."/>
        </authorList>
    </citation>
    <scope>NUCLEOTIDE SEQUENCE</scope>
    <source>
        <strain evidence="15">S-188037</strain>
    </source>
</reference>
<comment type="similarity">
    <text evidence="3">Belongs to the glycosyltransferase GT106 family.</text>
</comment>
<evidence type="ECO:0000256" key="11">
    <source>
        <dbReference type="ARBA" id="ARBA00023253"/>
    </source>
</evidence>
<dbReference type="EMBL" id="JAJJMB010002338">
    <property type="protein sequence ID" value="KAI3951922.1"/>
    <property type="molecule type" value="Genomic_DNA"/>
</dbReference>
<dbReference type="GO" id="GO:0006004">
    <property type="term" value="P:fucose metabolic process"/>
    <property type="evidence" value="ECO:0007669"/>
    <property type="project" value="UniProtKB-KW"/>
</dbReference>
<dbReference type="Pfam" id="PF10250">
    <property type="entry name" value="O-FucT"/>
    <property type="match status" value="1"/>
</dbReference>
<keyword evidence="11" id="KW-0294">Fucose metabolism</keyword>
<protein>
    <recommendedName>
        <fullName evidence="13">O-fucosyltransferase family protein</fullName>
    </recommendedName>
</protein>
<keyword evidence="4" id="KW-0328">Glycosyltransferase</keyword>
<keyword evidence="12" id="KW-0119">Carbohydrate metabolism</keyword>
<keyword evidence="6 14" id="KW-0812">Transmembrane</keyword>